<accession>A0A1L1PVG2</accession>
<evidence type="ECO:0000256" key="4">
    <source>
        <dbReference type="ARBA" id="ARBA00022801"/>
    </source>
</evidence>
<evidence type="ECO:0000313" key="10">
    <source>
        <dbReference type="Proteomes" id="UP000028878"/>
    </source>
</evidence>
<dbReference type="InterPro" id="IPR051156">
    <property type="entry name" value="Mito/Outer_Membr_Metalloprot"/>
</dbReference>
<keyword evidence="2" id="KW-0645">Protease</keyword>
<dbReference type="Proteomes" id="UP000028878">
    <property type="component" value="Unassembled WGS sequence"/>
</dbReference>
<dbReference type="EMBL" id="CCAE010000026">
    <property type="protein sequence ID" value="CDN88601.1"/>
    <property type="molecule type" value="Genomic_DNA"/>
</dbReference>
<dbReference type="PANTHER" id="PTHR22726">
    <property type="entry name" value="METALLOENDOPEPTIDASE OMA1"/>
    <property type="match status" value="1"/>
</dbReference>
<keyword evidence="3" id="KW-0479">Metal-binding</keyword>
<dbReference type="GO" id="GO:0046872">
    <property type="term" value="F:metal ion binding"/>
    <property type="evidence" value="ECO:0007669"/>
    <property type="project" value="UniProtKB-KW"/>
</dbReference>
<dbReference type="PANTHER" id="PTHR22726:SF1">
    <property type="entry name" value="METALLOENDOPEPTIDASE OMA1, MITOCHONDRIAL"/>
    <property type="match status" value="1"/>
</dbReference>
<evidence type="ECO:0000256" key="1">
    <source>
        <dbReference type="ARBA" id="ARBA00001947"/>
    </source>
</evidence>
<dbReference type="InterPro" id="IPR001915">
    <property type="entry name" value="Peptidase_M48"/>
</dbReference>
<gene>
    <name evidence="9" type="ORF">BN948_03036</name>
</gene>
<reference evidence="10" key="1">
    <citation type="submission" date="2014-02" db="EMBL/GenBank/DDBJ databases">
        <authorList>
            <person name="Gan H."/>
        </authorList>
    </citation>
    <scope>NUCLEOTIDE SEQUENCE [LARGE SCALE GENOMIC DNA]</scope>
    <source>
        <strain evidence="10">S1</strain>
    </source>
</reference>
<dbReference type="Pfam" id="PF01435">
    <property type="entry name" value="Peptidase_M48"/>
    <property type="match status" value="1"/>
</dbReference>
<organism evidence="9 10">
    <name type="scientific">Hydrogenophaga intermedia</name>
    <dbReference type="NCBI Taxonomy" id="65786"/>
    <lineage>
        <taxon>Bacteria</taxon>
        <taxon>Pseudomonadati</taxon>
        <taxon>Pseudomonadota</taxon>
        <taxon>Betaproteobacteria</taxon>
        <taxon>Burkholderiales</taxon>
        <taxon>Comamonadaceae</taxon>
        <taxon>Hydrogenophaga</taxon>
    </lineage>
</organism>
<dbReference type="GO" id="GO:0051603">
    <property type="term" value="P:proteolysis involved in protein catabolic process"/>
    <property type="evidence" value="ECO:0007669"/>
    <property type="project" value="TreeGrafter"/>
</dbReference>
<dbReference type="Gene3D" id="3.30.2010.10">
    <property type="entry name" value="Metalloproteases ('zincins'), catalytic domain"/>
    <property type="match status" value="1"/>
</dbReference>
<comment type="cofactor">
    <cofactor evidence="1">
        <name>Zn(2+)</name>
        <dbReference type="ChEBI" id="CHEBI:29105"/>
    </cofactor>
</comment>
<evidence type="ECO:0000259" key="8">
    <source>
        <dbReference type="Pfam" id="PF01435"/>
    </source>
</evidence>
<protein>
    <submittedName>
        <fullName evidence="9">Peptidase m48 ste24p</fullName>
    </submittedName>
</protein>
<proteinExistence type="predicted"/>
<evidence type="ECO:0000256" key="6">
    <source>
        <dbReference type="ARBA" id="ARBA00023049"/>
    </source>
</evidence>
<dbReference type="AlphaFoldDB" id="A0A1L1PVG2"/>
<name>A0A1L1PVG2_HYDIT</name>
<evidence type="ECO:0000256" key="5">
    <source>
        <dbReference type="ARBA" id="ARBA00022833"/>
    </source>
</evidence>
<feature type="region of interest" description="Disordered" evidence="7">
    <location>
        <begin position="1"/>
        <end position="35"/>
    </location>
</feature>
<evidence type="ECO:0000256" key="7">
    <source>
        <dbReference type="SAM" id="MobiDB-lite"/>
    </source>
</evidence>
<keyword evidence="10" id="KW-1185">Reference proteome</keyword>
<sequence>MQAQSDGAARAAAQRPGANAQGNPGGNLSLPSLGDGEGLTVSAERRLGDRIARSIYQDPDYLDDPMLVDYLQLLWQPLLAAAKQRGEVPPELAERLAWELMISRERSVNAFALPGGYLGVNLGLLAVTERPEELASVMAHELSHVSQRHIARMMSNEQRLAPWMIGAMILGALAAGSNPQAAGAAIAGGSAVAAQQSLKFSRDMEREADRVGFGVLTGAGFDGQGFVSMFDKLAQASRLNDDGAFPYLRSHPLTGERIADMQSRLPSAAAGVGPRADAPVRPAGLPSAAMHALASARARVLAERNSTRWSNWVQIAAGSAAKPGELYAGALSAQRLGQHDRAAELAQRLRTAVAGSDARAMADALMLELLMSPGAPANAALLAELRDAALASGSRGPLLLGAQAAVASGEAERAASRLQVWVVDHPRDAQAWQILARAHQNRGRTLRAVRAEAEARAAHFDWDGALERLKAAQALPPAQRNADPIELAIVDSRRRDVEDRLREAMREEDKR</sequence>
<dbReference type="GO" id="GO:0016020">
    <property type="term" value="C:membrane"/>
    <property type="evidence" value="ECO:0007669"/>
    <property type="project" value="TreeGrafter"/>
</dbReference>
<keyword evidence="5" id="KW-0862">Zinc</keyword>
<evidence type="ECO:0000256" key="3">
    <source>
        <dbReference type="ARBA" id="ARBA00022723"/>
    </source>
</evidence>
<evidence type="ECO:0000256" key="2">
    <source>
        <dbReference type="ARBA" id="ARBA00022670"/>
    </source>
</evidence>
<reference evidence="10" key="2">
    <citation type="submission" date="2014-11" db="EMBL/GenBank/DDBJ databases">
        <title>Draft genome sequence of Hydrogenophaga intermedia S1.</title>
        <authorList>
            <person name="Gan H.M."/>
            <person name="Chew T.H."/>
            <person name="Stolz A."/>
        </authorList>
    </citation>
    <scope>NUCLEOTIDE SEQUENCE [LARGE SCALE GENOMIC DNA]</scope>
    <source>
        <strain evidence="10">S1</strain>
    </source>
</reference>
<evidence type="ECO:0000313" key="9">
    <source>
        <dbReference type="EMBL" id="CDN88601.1"/>
    </source>
</evidence>
<feature type="compositionally biased region" description="Low complexity" evidence="7">
    <location>
        <begin position="1"/>
        <end position="22"/>
    </location>
</feature>
<feature type="domain" description="Peptidase M48" evidence="8">
    <location>
        <begin position="96"/>
        <end position="264"/>
    </location>
</feature>
<dbReference type="GO" id="GO:0004222">
    <property type="term" value="F:metalloendopeptidase activity"/>
    <property type="evidence" value="ECO:0007669"/>
    <property type="project" value="InterPro"/>
</dbReference>
<keyword evidence="6" id="KW-0482">Metalloprotease</keyword>
<keyword evidence="4" id="KW-0378">Hydrolase</keyword>